<sequence>MGGAAAVDGGGAGADDGGAAAVSTAAAAAVGVEVRPAAGGRRLGVRGRVGCRQVGHHEGQTVRGRPVRLGREADREADPRGERAGDQQREREAAPAFALGRLRGPPRPRRLPYGPGLPRSVASARPVLSPNGRQGPGDVEQLDVLRACPRPAAGRGDLPEDAVVLRGT</sequence>
<feature type="compositionally biased region" description="Basic and acidic residues" evidence="1">
    <location>
        <begin position="69"/>
        <end position="93"/>
    </location>
</feature>
<reference evidence="2" key="1">
    <citation type="submission" date="2024-07" db="EMBL/GenBank/DDBJ databases">
        <authorList>
            <person name="Yu S.T."/>
        </authorList>
    </citation>
    <scope>NUCLEOTIDE SEQUENCE</scope>
    <source>
        <strain evidence="2">R44</strain>
    </source>
</reference>
<feature type="compositionally biased region" description="Gly residues" evidence="1">
    <location>
        <begin position="1"/>
        <end position="16"/>
    </location>
</feature>
<organism evidence="2">
    <name type="scientific">Streptomyces sp. R44</name>
    <dbReference type="NCBI Taxonomy" id="3238633"/>
    <lineage>
        <taxon>Bacteria</taxon>
        <taxon>Bacillati</taxon>
        <taxon>Actinomycetota</taxon>
        <taxon>Actinomycetes</taxon>
        <taxon>Kitasatosporales</taxon>
        <taxon>Streptomycetaceae</taxon>
        <taxon>Streptomyces</taxon>
    </lineage>
</organism>
<feature type="region of interest" description="Disordered" evidence="1">
    <location>
        <begin position="1"/>
        <end position="26"/>
    </location>
</feature>
<feature type="compositionally biased region" description="Low complexity" evidence="1">
    <location>
        <begin position="17"/>
        <end position="26"/>
    </location>
</feature>
<name>A0AB39SUS0_9ACTN</name>
<dbReference type="RefSeq" id="WP_369142226.1">
    <property type="nucleotide sequence ID" value="NZ_CP163444.1"/>
</dbReference>
<dbReference type="EMBL" id="CP163444">
    <property type="protein sequence ID" value="XDQ69485.1"/>
    <property type="molecule type" value="Genomic_DNA"/>
</dbReference>
<gene>
    <name evidence="2" type="ORF">AB5J54_02680</name>
</gene>
<evidence type="ECO:0000313" key="2">
    <source>
        <dbReference type="EMBL" id="XDQ69485.1"/>
    </source>
</evidence>
<proteinExistence type="predicted"/>
<protein>
    <submittedName>
        <fullName evidence="2">Uncharacterized protein</fullName>
    </submittedName>
</protein>
<dbReference type="AlphaFoldDB" id="A0AB39SUS0"/>
<feature type="region of interest" description="Disordered" evidence="1">
    <location>
        <begin position="51"/>
        <end position="139"/>
    </location>
</feature>
<evidence type="ECO:0000256" key="1">
    <source>
        <dbReference type="SAM" id="MobiDB-lite"/>
    </source>
</evidence>
<accession>A0AB39SUS0</accession>